<keyword evidence="1" id="KW-0378">Hydrolase</keyword>
<dbReference type="EC" id="3.1.3.-" evidence="1"/>
<name>A0A1J5R012_9ZZZZ</name>
<comment type="caution">
    <text evidence="1">The sequence shown here is derived from an EMBL/GenBank/DDBJ whole genome shotgun (WGS) entry which is preliminary data.</text>
</comment>
<proteinExistence type="predicted"/>
<dbReference type="SMART" id="SM00855">
    <property type="entry name" value="PGAM"/>
    <property type="match status" value="1"/>
</dbReference>
<dbReference type="GO" id="GO:0016787">
    <property type="term" value="F:hydrolase activity"/>
    <property type="evidence" value="ECO:0007669"/>
    <property type="project" value="UniProtKB-KW"/>
</dbReference>
<dbReference type="Gene3D" id="3.40.50.1240">
    <property type="entry name" value="Phosphoglycerate mutase-like"/>
    <property type="match status" value="1"/>
</dbReference>
<sequence length="162" mass="17633">MDLILWRHAEAAEAAEAIGLGADAKTDLKRRLTHRGEKQARSVARWLLERQPKHLSILVSPAARCQQTAHALGQHFEIEARMAPGADVADLIAAAGWPGGNQRSAVLLVGHQPALGRLAALLLSGQEADWVLKKGALWWFSSRSREGESQTVLRAVVNPDML</sequence>
<dbReference type="InterPro" id="IPR013078">
    <property type="entry name" value="His_Pase_superF_clade-1"/>
</dbReference>
<protein>
    <submittedName>
        <fullName evidence="1">Phosphohistidine phosphatase SixA</fullName>
        <ecNumber evidence="1">3.1.3.-</ecNumber>
    </submittedName>
</protein>
<organism evidence="1">
    <name type="scientific">mine drainage metagenome</name>
    <dbReference type="NCBI Taxonomy" id="410659"/>
    <lineage>
        <taxon>unclassified sequences</taxon>
        <taxon>metagenomes</taxon>
        <taxon>ecological metagenomes</taxon>
    </lineage>
</organism>
<accession>A0A1J5R012</accession>
<dbReference type="CDD" id="cd07067">
    <property type="entry name" value="HP_PGM_like"/>
    <property type="match status" value="1"/>
</dbReference>
<dbReference type="Pfam" id="PF00300">
    <property type="entry name" value="His_Phos_1"/>
    <property type="match status" value="1"/>
</dbReference>
<gene>
    <name evidence="1" type="primary">sixA_4</name>
    <name evidence="1" type="ORF">GALL_327330</name>
</gene>
<reference evidence="1" key="1">
    <citation type="submission" date="2016-10" db="EMBL/GenBank/DDBJ databases">
        <title>Sequence of Gallionella enrichment culture.</title>
        <authorList>
            <person name="Poehlein A."/>
            <person name="Muehling M."/>
            <person name="Daniel R."/>
        </authorList>
    </citation>
    <scope>NUCLEOTIDE SEQUENCE</scope>
</reference>
<evidence type="ECO:0000313" key="1">
    <source>
        <dbReference type="EMBL" id="OIQ85423.1"/>
    </source>
</evidence>
<dbReference type="SUPFAM" id="SSF53254">
    <property type="entry name" value="Phosphoglycerate mutase-like"/>
    <property type="match status" value="1"/>
</dbReference>
<dbReference type="EMBL" id="MLJW01000545">
    <property type="protein sequence ID" value="OIQ85423.1"/>
    <property type="molecule type" value="Genomic_DNA"/>
</dbReference>
<dbReference type="AlphaFoldDB" id="A0A1J5R012"/>
<dbReference type="InterPro" id="IPR029033">
    <property type="entry name" value="His_PPase_superfam"/>
</dbReference>